<reference evidence="1" key="1">
    <citation type="journal article" date="2020" name="Stud. Mycol.">
        <title>101 Dothideomycetes genomes: a test case for predicting lifestyles and emergence of pathogens.</title>
        <authorList>
            <person name="Haridas S."/>
            <person name="Albert R."/>
            <person name="Binder M."/>
            <person name="Bloem J."/>
            <person name="Labutti K."/>
            <person name="Salamov A."/>
            <person name="Andreopoulos B."/>
            <person name="Baker S."/>
            <person name="Barry K."/>
            <person name="Bills G."/>
            <person name="Bluhm B."/>
            <person name="Cannon C."/>
            <person name="Castanera R."/>
            <person name="Culley D."/>
            <person name="Daum C."/>
            <person name="Ezra D."/>
            <person name="Gonzalez J."/>
            <person name="Henrissat B."/>
            <person name="Kuo A."/>
            <person name="Liang C."/>
            <person name="Lipzen A."/>
            <person name="Lutzoni F."/>
            <person name="Magnuson J."/>
            <person name="Mondo S."/>
            <person name="Nolan M."/>
            <person name="Ohm R."/>
            <person name="Pangilinan J."/>
            <person name="Park H.-J."/>
            <person name="Ramirez L."/>
            <person name="Alfaro M."/>
            <person name="Sun H."/>
            <person name="Tritt A."/>
            <person name="Yoshinaga Y."/>
            <person name="Zwiers L.-H."/>
            <person name="Turgeon B."/>
            <person name="Goodwin S."/>
            <person name="Spatafora J."/>
            <person name="Crous P."/>
            <person name="Grigoriev I."/>
        </authorList>
    </citation>
    <scope>NUCLEOTIDE SEQUENCE</scope>
    <source>
        <strain evidence="1">CBS 121739</strain>
    </source>
</reference>
<organism evidence="1 2">
    <name type="scientific">Pseudovirgaria hyperparasitica</name>
    <dbReference type="NCBI Taxonomy" id="470096"/>
    <lineage>
        <taxon>Eukaryota</taxon>
        <taxon>Fungi</taxon>
        <taxon>Dikarya</taxon>
        <taxon>Ascomycota</taxon>
        <taxon>Pezizomycotina</taxon>
        <taxon>Dothideomycetes</taxon>
        <taxon>Dothideomycetes incertae sedis</taxon>
        <taxon>Acrospermales</taxon>
        <taxon>Acrospermaceae</taxon>
        <taxon>Pseudovirgaria</taxon>
    </lineage>
</organism>
<evidence type="ECO:0000313" key="1">
    <source>
        <dbReference type="EMBL" id="KAF2755640.1"/>
    </source>
</evidence>
<gene>
    <name evidence="1" type="ORF">EJ05DRAFT_503100</name>
</gene>
<keyword evidence="2" id="KW-1185">Reference proteome</keyword>
<proteinExistence type="predicted"/>
<dbReference type="AlphaFoldDB" id="A0A6A6W135"/>
<evidence type="ECO:0000313" key="2">
    <source>
        <dbReference type="Proteomes" id="UP000799437"/>
    </source>
</evidence>
<sequence length="137" mass="14568">MVTPRRSGMSPHLIGCLQDLKSWERAGYVDDWANVTEPLEPHSPIAIEDLELDITILALSGLFRQSAEYFMTMLQTNQLNLLPGTALQVVQWLAFAFSAISTLAVSNMLSSQGIGGSAAKSVSTSAAGGAPPPPPPM</sequence>
<accession>A0A6A6W135</accession>
<dbReference type="RefSeq" id="XP_033598091.1">
    <property type="nucleotide sequence ID" value="XM_033747367.1"/>
</dbReference>
<dbReference type="GeneID" id="54488421"/>
<protein>
    <submittedName>
        <fullName evidence="1">Uncharacterized protein</fullName>
    </submittedName>
</protein>
<name>A0A6A6W135_9PEZI</name>
<dbReference type="OrthoDB" id="3791016at2759"/>
<dbReference type="EMBL" id="ML996577">
    <property type="protein sequence ID" value="KAF2755640.1"/>
    <property type="molecule type" value="Genomic_DNA"/>
</dbReference>
<dbReference type="Proteomes" id="UP000799437">
    <property type="component" value="Unassembled WGS sequence"/>
</dbReference>